<feature type="binding site" evidence="6">
    <location>
        <position position="1138"/>
    </location>
    <ligand>
        <name>ATP</name>
        <dbReference type="ChEBI" id="CHEBI:30616"/>
    </ligand>
</feature>
<feature type="domain" description="Polyphosphate kinase N-terminal" evidence="10">
    <location>
        <begin position="575"/>
        <end position="681"/>
    </location>
</feature>
<dbReference type="EC" id="2.7.4.1" evidence="6 7"/>
<feature type="region of interest" description="Disordered" evidence="8">
    <location>
        <begin position="371"/>
        <end position="422"/>
    </location>
</feature>
<proteinExistence type="inferred from homology"/>
<evidence type="ECO:0000259" key="11">
    <source>
        <dbReference type="Pfam" id="PF13090"/>
    </source>
</evidence>
<dbReference type="InterPro" id="IPR025200">
    <property type="entry name" value="PPK_C_dom2"/>
</dbReference>
<dbReference type="Pfam" id="PF13089">
    <property type="entry name" value="PP_kinase_N"/>
    <property type="match status" value="1"/>
</dbReference>
<comment type="function">
    <text evidence="6 7">Catalyzes the reversible transfer of the terminal phosphate of ATP to form a long-chain polyphosphate (polyP).</text>
</comment>
<feature type="region of interest" description="Disordered" evidence="8">
    <location>
        <begin position="1"/>
        <end position="30"/>
    </location>
</feature>
<feature type="compositionally biased region" description="Basic and acidic residues" evidence="8">
    <location>
        <begin position="202"/>
        <end position="212"/>
    </location>
</feature>
<evidence type="ECO:0000259" key="9">
    <source>
        <dbReference type="Pfam" id="PF02503"/>
    </source>
</evidence>
<evidence type="ECO:0000256" key="5">
    <source>
        <dbReference type="ARBA" id="ARBA00022840"/>
    </source>
</evidence>
<dbReference type="Gene3D" id="1.20.58.310">
    <property type="entry name" value="Polyphosphate kinase N-terminal domain"/>
    <property type="match status" value="1"/>
</dbReference>
<keyword evidence="4 6" id="KW-0418">Kinase</keyword>
<reference evidence="13 14" key="1">
    <citation type="submission" date="2018-06" db="EMBL/GenBank/DDBJ databases">
        <authorList>
            <consortium name="Pathogen Informatics"/>
            <person name="Doyle S."/>
        </authorList>
    </citation>
    <scope>NUCLEOTIDE SEQUENCE [LARGE SCALE GENOMIC DNA]</scope>
    <source>
        <strain evidence="13 14">NCTC11535</strain>
    </source>
</reference>
<dbReference type="NCBIfam" id="NF003918">
    <property type="entry name" value="PRK05443.1-2"/>
    <property type="match status" value="1"/>
</dbReference>
<feature type="region of interest" description="Disordered" evidence="8">
    <location>
        <begin position="156"/>
        <end position="255"/>
    </location>
</feature>
<dbReference type="Pfam" id="PF02503">
    <property type="entry name" value="PP_kinase"/>
    <property type="match status" value="1"/>
</dbReference>
<protein>
    <recommendedName>
        <fullName evidence="6 7">Polyphosphate kinase</fullName>
        <ecNumber evidence="6 7">2.7.4.1</ecNumber>
    </recommendedName>
    <alternativeName>
        <fullName evidence="6">ATP-polyphosphate phosphotransferase</fullName>
    </alternativeName>
    <alternativeName>
        <fullName evidence="6">Polyphosphoric acid kinase</fullName>
    </alternativeName>
</protein>
<comment type="cofactor">
    <cofactor evidence="6">
        <name>Mg(2+)</name>
        <dbReference type="ChEBI" id="CHEBI:18420"/>
    </cofactor>
</comment>
<feature type="region of interest" description="Disordered" evidence="8">
    <location>
        <begin position="548"/>
        <end position="569"/>
    </location>
</feature>
<feature type="compositionally biased region" description="Low complexity" evidence="8">
    <location>
        <begin position="548"/>
        <end position="562"/>
    </location>
</feature>
<feature type="compositionally biased region" description="Low complexity" evidence="8">
    <location>
        <begin position="395"/>
        <end position="415"/>
    </location>
</feature>
<evidence type="ECO:0000313" key="13">
    <source>
        <dbReference type="EMBL" id="SPT53037.1"/>
    </source>
</evidence>
<comment type="PTM">
    <text evidence="6 7">An intermediate of this reaction is the autophosphorylated ppk in which a phosphate is covalently linked to a histidine residue through a N-P bond.</text>
</comment>
<evidence type="ECO:0000256" key="7">
    <source>
        <dbReference type="RuleBase" id="RU003800"/>
    </source>
</evidence>
<gene>
    <name evidence="6 13" type="primary">ppk</name>
    <name evidence="13" type="ORF">NCTC11535_00692</name>
</gene>
<evidence type="ECO:0000256" key="1">
    <source>
        <dbReference type="ARBA" id="ARBA00022553"/>
    </source>
</evidence>
<dbReference type="SUPFAM" id="SSF143724">
    <property type="entry name" value="PHP14-like"/>
    <property type="match status" value="1"/>
</dbReference>
<keyword evidence="5 6" id="KW-0067">ATP-binding</keyword>
<feature type="domain" description="Polyphosphate kinase middle" evidence="9">
    <location>
        <begin position="692"/>
        <end position="870"/>
    </location>
</feature>
<evidence type="ECO:0000256" key="4">
    <source>
        <dbReference type="ARBA" id="ARBA00022777"/>
    </source>
</evidence>
<evidence type="ECO:0000259" key="12">
    <source>
        <dbReference type="Pfam" id="PF17941"/>
    </source>
</evidence>
<dbReference type="InterPro" id="IPR041108">
    <property type="entry name" value="PP_kinase_C_1"/>
</dbReference>
<feature type="compositionally biased region" description="Polar residues" evidence="8">
    <location>
        <begin position="470"/>
        <end position="488"/>
    </location>
</feature>
<dbReference type="HAMAP" id="MF_00347">
    <property type="entry name" value="Polyphosphate_kinase"/>
    <property type="match status" value="1"/>
</dbReference>
<dbReference type="Proteomes" id="UP000250006">
    <property type="component" value="Unassembled WGS sequence"/>
</dbReference>
<comment type="catalytic activity">
    <reaction evidence="6 7">
        <text>[phosphate](n) + ATP = [phosphate](n+1) + ADP</text>
        <dbReference type="Rhea" id="RHEA:19573"/>
        <dbReference type="Rhea" id="RHEA-COMP:9859"/>
        <dbReference type="Rhea" id="RHEA-COMP:14280"/>
        <dbReference type="ChEBI" id="CHEBI:16838"/>
        <dbReference type="ChEBI" id="CHEBI:30616"/>
        <dbReference type="ChEBI" id="CHEBI:456216"/>
        <dbReference type="EC" id="2.7.4.1"/>
    </reaction>
</comment>
<feature type="domain" description="Polyphosphate kinase C-terminal" evidence="12">
    <location>
        <begin position="904"/>
        <end position="1069"/>
    </location>
</feature>
<keyword evidence="14" id="KW-1185">Reference proteome</keyword>
<evidence type="ECO:0000256" key="3">
    <source>
        <dbReference type="ARBA" id="ARBA00022741"/>
    </source>
</evidence>
<keyword evidence="6" id="KW-0479">Metal-binding</keyword>
<dbReference type="NCBIfam" id="NF003921">
    <property type="entry name" value="PRK05443.2-2"/>
    <property type="match status" value="1"/>
</dbReference>
<dbReference type="CDD" id="cd09168">
    <property type="entry name" value="PLDc_PaPPK1_C2_like"/>
    <property type="match status" value="1"/>
</dbReference>
<sequence>MTSSDANTTPNLPEPSGTAEPAAQRPGVAGDWLGAYKRAVAQVRSPRSTAASAASVPPAAQAAEALAAAQSAATAKTVKLLPEELQASGKSEAAAPATPESETLQGETPQNQPPQSVTPQGEVLQSEALDAVAAGAGVLKGDISVVDPEADPATIEVEPAGTPAFTEPLAEEPVVEEHIIESFDPRDFTDDSGPQYEDEDFAEPKEEGEPNREVAAPSPVASLGTPTPPSGIPANSDRPRPTLLDGPLDDEPFNPRLAFSGGGALVVPGRPVVFSRAAARAQLTAADGAASIDDVLAAASAGQDIRDPQAQAPAAARPSFALAEGVAAESTENSDAAGPDGAQASAEVEAAGPAGFVPRIEESQYLAELAPEADAEVEETGVTGAAAESAASLRETPATALASEAEAESVTAEGETPVEVESTAQAEGAALAAGLAEPTEPAAAMSAALVEPTGPAAQLEAVGPMAAEATENTESTDSAVQAEGTTPTKDAAPARNGQAKGAEDAQPTRPTASGVCTAAPTEDMALAATPGVATSPETVSTATAHTAPGATTSAATPGVATPPSLPPLESFKQRFTDRELTWMDFNERVLEQAEDPDLPLLERAWFAAIFSSNLDEFYMVRVAGLKRRIAAGITPVRASGLNGHQVLARLTERAQELTARQAALVRDEIRPALASHGIKIIGWEDLDIELSDRLTRYFRNQIYPVLTPLAVDPSHPFPYISGLSLNLAVIVRNPQSGKEHFARVKVPQSLPRLIPVPVPEGVKDLEGQAFIPLEVVIAQHLDHLFPGMEVIEHHTFRVTRNENLEVEEDDAENLLKAMEKELERRRFGAVVRVEVEDTISSFARRYLVRALGLNDSDVFALPAPLDLKCLNILHDLDAPELKYPRFVPVTASGLAAHESASAGDIFAEVREHDVLLHHPYDSFSTSVQEFIAQAAADPAVLAIKQTLYRTSGDSPIVDALIEAADAGKQVVAIVEIKARFDEENNIGWARKLERSGVHVVYGMVGLKTHCKLSLVVRQEEDGLRRYCHVGTGNYHPKTARGYEDLGLLTADRHVAQDLTTLFNQLSGYAPRARFRRLLVAPRSLRDGLLELIEQEIANKQAGKDAWVRIKVNSIIDERLIDALYRASRAGVPVDIVVRGICGIRAGVPGLSENIKVRSILGRYLEHSRIYAFCNDGDTTLYIGSADLMHRNLDRRVEALVRITDPTMLRELEWLVTHAASDAVSSWHLEPDGSWKRVSHDAAGQPLEDIQMTLMSQARRRVADAR</sequence>
<dbReference type="InterPro" id="IPR036830">
    <property type="entry name" value="PP_kinase_middle_dom_sf"/>
</dbReference>
<name>A0ABY1VNJ9_9ACTO</name>
<dbReference type="PANTHER" id="PTHR30218:SF0">
    <property type="entry name" value="POLYPHOSPHATE KINASE"/>
    <property type="match status" value="1"/>
</dbReference>
<evidence type="ECO:0000313" key="14">
    <source>
        <dbReference type="Proteomes" id="UP000250006"/>
    </source>
</evidence>
<dbReference type="Gene3D" id="3.30.870.10">
    <property type="entry name" value="Endonuclease Chain A"/>
    <property type="match status" value="2"/>
</dbReference>
<evidence type="ECO:0000256" key="2">
    <source>
        <dbReference type="ARBA" id="ARBA00022679"/>
    </source>
</evidence>
<dbReference type="InterPro" id="IPR003414">
    <property type="entry name" value="PP_kinase"/>
</dbReference>
<dbReference type="NCBIfam" id="NF003922">
    <property type="entry name" value="PRK05443.2-3"/>
    <property type="match status" value="1"/>
</dbReference>
<dbReference type="GO" id="GO:0008976">
    <property type="term" value="F:polyphosphate kinase activity"/>
    <property type="evidence" value="ECO:0007669"/>
    <property type="project" value="UniProtKB-EC"/>
</dbReference>
<dbReference type="InterPro" id="IPR024953">
    <property type="entry name" value="PP_kinase_middle"/>
</dbReference>
<keyword evidence="3 6" id="KW-0547">Nucleotide-binding</keyword>
<evidence type="ECO:0000259" key="10">
    <source>
        <dbReference type="Pfam" id="PF13089"/>
    </source>
</evidence>
<feature type="active site" description="Phosphohistidine intermediate" evidence="6">
    <location>
        <position position="1009"/>
    </location>
</feature>
<feature type="compositionally biased region" description="Polar residues" evidence="8">
    <location>
        <begin position="1"/>
        <end position="11"/>
    </location>
</feature>
<feature type="region of interest" description="Disordered" evidence="8">
    <location>
        <begin position="83"/>
        <end position="128"/>
    </location>
</feature>
<evidence type="ECO:0000256" key="6">
    <source>
        <dbReference type="HAMAP-Rule" id="MF_00347"/>
    </source>
</evidence>
<accession>A0ABY1VNJ9</accession>
<feature type="binding site" evidence="6">
    <location>
        <position position="1042"/>
    </location>
    <ligand>
        <name>ATP</name>
        <dbReference type="ChEBI" id="CHEBI:30616"/>
    </ligand>
</feature>
<organism evidence="13 14">
    <name type="scientific">Actinomyces bovis</name>
    <dbReference type="NCBI Taxonomy" id="1658"/>
    <lineage>
        <taxon>Bacteria</taxon>
        <taxon>Bacillati</taxon>
        <taxon>Actinomycetota</taxon>
        <taxon>Actinomycetes</taxon>
        <taxon>Actinomycetales</taxon>
        <taxon>Actinomycetaceae</taxon>
        <taxon>Actinomyces</taxon>
    </lineage>
</organism>
<feature type="domain" description="Polyphosphate kinase C-terminal" evidence="11">
    <location>
        <begin position="1077"/>
        <end position="1241"/>
    </location>
</feature>
<dbReference type="CDD" id="cd09165">
    <property type="entry name" value="PLDc_PaPPK1_C1_like"/>
    <property type="match status" value="1"/>
</dbReference>
<dbReference type="NCBIfam" id="TIGR03705">
    <property type="entry name" value="poly_P_kin"/>
    <property type="match status" value="1"/>
</dbReference>
<keyword evidence="6" id="KW-0460">Magnesium</keyword>
<dbReference type="PANTHER" id="PTHR30218">
    <property type="entry name" value="POLYPHOSPHATE KINASE"/>
    <property type="match status" value="1"/>
</dbReference>
<dbReference type="NCBIfam" id="NF003917">
    <property type="entry name" value="PRK05443.1-1"/>
    <property type="match status" value="1"/>
</dbReference>
<feature type="compositionally biased region" description="Polar residues" evidence="8">
    <location>
        <begin position="104"/>
        <end position="119"/>
    </location>
</feature>
<comment type="similarity">
    <text evidence="6 7">Belongs to the polyphosphate kinase 1 (PPK1) family.</text>
</comment>
<dbReference type="InterPro" id="IPR025198">
    <property type="entry name" value="PPK_N_dom"/>
</dbReference>
<dbReference type="Pfam" id="PF13090">
    <property type="entry name" value="PP_kinase_C"/>
    <property type="match status" value="1"/>
</dbReference>
<dbReference type="Gene3D" id="3.30.1840.10">
    <property type="entry name" value="Polyphosphate kinase middle domain"/>
    <property type="match status" value="1"/>
</dbReference>
<feature type="compositionally biased region" description="Basic and acidic residues" evidence="8">
    <location>
        <begin position="175"/>
        <end position="189"/>
    </location>
</feature>
<feature type="region of interest" description="Disordered" evidence="8">
    <location>
        <begin position="307"/>
        <end position="349"/>
    </location>
</feature>
<feature type="compositionally biased region" description="Low complexity" evidence="8">
    <location>
        <begin position="91"/>
        <end position="103"/>
    </location>
</feature>
<dbReference type="SUPFAM" id="SSF56024">
    <property type="entry name" value="Phospholipase D/nuclease"/>
    <property type="match status" value="2"/>
</dbReference>
<feature type="region of interest" description="Disordered" evidence="8">
    <location>
        <begin position="466"/>
        <end position="516"/>
    </location>
</feature>
<feature type="binding site" evidence="6">
    <location>
        <position position="613"/>
    </location>
    <ligand>
        <name>ATP</name>
        <dbReference type="ChEBI" id="CHEBI:30616"/>
    </ligand>
</feature>
<dbReference type="SUPFAM" id="SSF140356">
    <property type="entry name" value="PPK N-terminal domain-like"/>
    <property type="match status" value="1"/>
</dbReference>
<evidence type="ECO:0000256" key="8">
    <source>
        <dbReference type="SAM" id="MobiDB-lite"/>
    </source>
</evidence>
<feature type="binding site" evidence="6">
    <location>
        <position position="979"/>
    </location>
    <ligand>
        <name>Mg(2+)</name>
        <dbReference type="ChEBI" id="CHEBI:18420"/>
    </ligand>
</feature>
<comment type="caution">
    <text evidence="13">The sequence shown here is derived from an EMBL/GenBank/DDBJ whole genome shotgun (WGS) entry which is preliminary data.</text>
</comment>
<dbReference type="InterPro" id="IPR036832">
    <property type="entry name" value="PPK_N_dom_sf"/>
</dbReference>
<keyword evidence="2 6" id="KW-0808">Transferase</keyword>
<feature type="binding site" evidence="6">
    <location>
        <position position="949"/>
    </location>
    <ligand>
        <name>Mg(2+)</name>
        <dbReference type="ChEBI" id="CHEBI:18420"/>
    </ligand>
</feature>
<dbReference type="Pfam" id="PF17941">
    <property type="entry name" value="PP_kinase_C_1"/>
    <property type="match status" value="1"/>
</dbReference>
<feature type="binding site" evidence="6">
    <location>
        <position position="1166"/>
    </location>
    <ligand>
        <name>ATP</name>
        <dbReference type="ChEBI" id="CHEBI:30616"/>
    </ligand>
</feature>
<keyword evidence="1 6" id="KW-0597">Phosphoprotein</keyword>
<dbReference type="EMBL" id="UAPQ01000001">
    <property type="protein sequence ID" value="SPT53037.1"/>
    <property type="molecule type" value="Genomic_DNA"/>
</dbReference>